<evidence type="ECO:0000256" key="14">
    <source>
        <dbReference type="PIRSR" id="PIRSR600823-1"/>
    </source>
</evidence>
<keyword evidence="5 19" id="KW-0575">Peroxidase</keyword>
<evidence type="ECO:0000256" key="3">
    <source>
        <dbReference type="ARBA" id="ARBA00006873"/>
    </source>
</evidence>
<feature type="domain" description="Plant heme peroxidase family profile" evidence="20">
    <location>
        <begin position="29"/>
        <end position="321"/>
    </location>
</feature>
<protein>
    <recommendedName>
        <fullName evidence="4 19">Peroxidase</fullName>
        <ecNumber evidence="4 19">1.11.1.7</ecNumber>
    </recommendedName>
</protein>
<dbReference type="GO" id="GO:0140825">
    <property type="term" value="F:lactoperoxidase activity"/>
    <property type="evidence" value="ECO:0007669"/>
    <property type="project" value="UniProtKB-EC"/>
</dbReference>
<keyword evidence="9 19" id="KW-0560">Oxidoreductase</keyword>
<dbReference type="InterPro" id="IPR000823">
    <property type="entry name" value="Peroxidase_pln"/>
</dbReference>
<evidence type="ECO:0000256" key="2">
    <source>
        <dbReference type="ARBA" id="ARBA00002322"/>
    </source>
</evidence>
<keyword evidence="22" id="KW-1185">Reference proteome</keyword>
<evidence type="ECO:0000256" key="10">
    <source>
        <dbReference type="ARBA" id="ARBA00023004"/>
    </source>
</evidence>
<sequence length="321" mass="34239">MASSCAAGSKLWVTLLVTVWVLASTGSAQLAANFYARSCPNLQPLVRNAMREAVNRQPRLGASILRMHFHDCFVNGCDGSVLLDDTASFTGEKNARPNQNSLLGFEVIDTIKTRVERACNATVSCADILALAARDGVALLGGPSWQVPLGRRDARTASQSDANNDLPSPFSDLPALISAFTAKGLTASDMTVLSGGHTIGQARCAGFRNRIYNETNIDANFATTRRGSCPATGGDGNLAPLDTSPNRFDNAYFSALVGQRGLLHSDQQLFNGGSQDALVRTYSTNVNTFVRDFANAMIRMGNISPLTGTNGEIRTNCRVVN</sequence>
<evidence type="ECO:0000256" key="13">
    <source>
        <dbReference type="ARBA" id="ARBA00023324"/>
    </source>
</evidence>
<keyword evidence="10 16" id="KW-0408">Iron</keyword>
<dbReference type="SUPFAM" id="SSF48113">
    <property type="entry name" value="Heme-dependent peroxidases"/>
    <property type="match status" value="1"/>
</dbReference>
<dbReference type="EMBL" id="OZ034817">
    <property type="protein sequence ID" value="CAL1382631.1"/>
    <property type="molecule type" value="Genomic_DNA"/>
</dbReference>
<keyword evidence="7 16" id="KW-0479">Metal-binding</keyword>
<dbReference type="InterPro" id="IPR019793">
    <property type="entry name" value="Peroxidases_heam-ligand_BS"/>
</dbReference>
<comment type="function">
    <text evidence="2">Removal of H(2)O(2), oxidation of toxic reductants, biosynthesis and degradation of lignin, suberization, auxin catabolism, response to environmental stresses such as wounding, pathogen attack and oxidative stress. These functions might be dependent on each isozyme/isoform in each plant tissue.</text>
</comment>
<gene>
    <name evidence="21" type="ORF">LTRI10_LOCUS23946</name>
</gene>
<dbReference type="PRINTS" id="PR00458">
    <property type="entry name" value="PEROXIDASE"/>
</dbReference>
<feature type="binding site" evidence="16">
    <location>
        <position position="242"/>
    </location>
    <ligand>
        <name>Ca(2+)</name>
        <dbReference type="ChEBI" id="CHEBI:29108"/>
        <label>2</label>
    </ligand>
</feature>
<evidence type="ECO:0000256" key="7">
    <source>
        <dbReference type="ARBA" id="ARBA00022723"/>
    </source>
</evidence>
<evidence type="ECO:0000256" key="18">
    <source>
        <dbReference type="PIRSR" id="PIRSR600823-5"/>
    </source>
</evidence>
<feature type="signal peptide" evidence="19">
    <location>
        <begin position="1"/>
        <end position="28"/>
    </location>
</feature>
<feature type="binding site" evidence="16">
    <location>
        <position position="71"/>
    </location>
    <ligand>
        <name>Ca(2+)</name>
        <dbReference type="ChEBI" id="CHEBI:29108"/>
        <label>1</label>
    </ligand>
</feature>
<comment type="similarity">
    <text evidence="19">Belongs to the peroxidase family. Classical plant (class III) peroxidase subfamily.</text>
</comment>
<dbReference type="FunFam" id="1.10.420.10:FF:000001">
    <property type="entry name" value="Peroxidase"/>
    <property type="match status" value="1"/>
</dbReference>
<dbReference type="GO" id="GO:0020037">
    <property type="term" value="F:heme binding"/>
    <property type="evidence" value="ECO:0007669"/>
    <property type="project" value="UniProtKB-UniRule"/>
</dbReference>
<feature type="binding site" evidence="15">
    <location>
        <position position="167"/>
    </location>
    <ligand>
        <name>substrate</name>
    </ligand>
</feature>
<reference evidence="21 22" key="1">
    <citation type="submission" date="2024-04" db="EMBL/GenBank/DDBJ databases">
        <authorList>
            <person name="Fracassetti M."/>
        </authorList>
    </citation>
    <scope>NUCLEOTIDE SEQUENCE [LARGE SCALE GENOMIC DNA]</scope>
</reference>
<dbReference type="GO" id="GO:0006979">
    <property type="term" value="P:response to oxidative stress"/>
    <property type="evidence" value="ECO:0007669"/>
    <property type="project" value="UniProtKB-UniRule"/>
</dbReference>
<dbReference type="Gene3D" id="1.10.420.10">
    <property type="entry name" value="Peroxidase, domain 2"/>
    <property type="match status" value="1"/>
</dbReference>
<name>A0AAV2E9P9_9ROSI</name>
<evidence type="ECO:0000256" key="9">
    <source>
        <dbReference type="ARBA" id="ARBA00023002"/>
    </source>
</evidence>
<feature type="disulfide bond" evidence="18">
    <location>
        <begin position="204"/>
        <end position="229"/>
    </location>
</feature>
<organism evidence="21 22">
    <name type="scientific">Linum trigynum</name>
    <dbReference type="NCBI Taxonomy" id="586398"/>
    <lineage>
        <taxon>Eukaryota</taxon>
        <taxon>Viridiplantae</taxon>
        <taxon>Streptophyta</taxon>
        <taxon>Embryophyta</taxon>
        <taxon>Tracheophyta</taxon>
        <taxon>Spermatophyta</taxon>
        <taxon>Magnoliopsida</taxon>
        <taxon>eudicotyledons</taxon>
        <taxon>Gunneridae</taxon>
        <taxon>Pentapetalae</taxon>
        <taxon>rosids</taxon>
        <taxon>fabids</taxon>
        <taxon>Malpighiales</taxon>
        <taxon>Linaceae</taxon>
        <taxon>Linum</taxon>
    </lineage>
</organism>
<dbReference type="EC" id="1.11.1.7" evidence="4 19"/>
<dbReference type="AlphaFoldDB" id="A0AAV2E9P9"/>
<feature type="disulfide bond" evidence="18">
    <location>
        <begin position="72"/>
        <end position="77"/>
    </location>
</feature>
<feature type="disulfide bond" evidence="18">
    <location>
        <begin position="39"/>
        <end position="119"/>
    </location>
</feature>
<evidence type="ECO:0000256" key="17">
    <source>
        <dbReference type="PIRSR" id="PIRSR600823-4"/>
    </source>
</evidence>
<comment type="cofactor">
    <cofactor evidence="16 19">
        <name>heme b</name>
        <dbReference type="ChEBI" id="CHEBI:60344"/>
    </cofactor>
    <text evidence="16 19">Binds 1 heme b (iron(II)-protoporphyrin IX) group per subunit.</text>
</comment>
<feature type="chain" id="PRO_5043090823" description="Peroxidase" evidence="19">
    <location>
        <begin position="29"/>
        <end position="321"/>
    </location>
</feature>
<evidence type="ECO:0000256" key="15">
    <source>
        <dbReference type="PIRSR" id="PIRSR600823-2"/>
    </source>
</evidence>
<keyword evidence="8 16" id="KW-0106">Calcium</keyword>
<feature type="disulfide bond" evidence="18">
    <location>
        <begin position="125"/>
        <end position="317"/>
    </location>
</feature>
<dbReference type="PROSITE" id="PS00435">
    <property type="entry name" value="PEROXIDASE_1"/>
    <property type="match status" value="1"/>
</dbReference>
<accession>A0AAV2E9P9</accession>
<dbReference type="InterPro" id="IPR019794">
    <property type="entry name" value="Peroxidases_AS"/>
</dbReference>
<keyword evidence="19" id="KW-0732">Signal</keyword>
<keyword evidence="12" id="KW-0325">Glycoprotein</keyword>
<dbReference type="FunFam" id="1.10.520.10:FF:000001">
    <property type="entry name" value="Peroxidase"/>
    <property type="match status" value="1"/>
</dbReference>
<dbReference type="InterPro" id="IPR002016">
    <property type="entry name" value="Haem_peroxidase"/>
</dbReference>
<dbReference type="PROSITE" id="PS50873">
    <property type="entry name" value="PEROXIDASE_4"/>
    <property type="match status" value="1"/>
</dbReference>
<evidence type="ECO:0000313" key="22">
    <source>
        <dbReference type="Proteomes" id="UP001497516"/>
    </source>
</evidence>
<feature type="binding site" evidence="16">
    <location>
        <position position="78"/>
    </location>
    <ligand>
        <name>Ca(2+)</name>
        <dbReference type="ChEBI" id="CHEBI:29108"/>
        <label>1</label>
    </ligand>
</feature>
<keyword evidence="11 18" id="KW-1015">Disulfide bond</keyword>
<feature type="binding site" evidence="16">
    <location>
        <position position="76"/>
    </location>
    <ligand>
        <name>Ca(2+)</name>
        <dbReference type="ChEBI" id="CHEBI:29108"/>
        <label>1</label>
    </ligand>
</feature>
<dbReference type="PANTHER" id="PTHR31388">
    <property type="entry name" value="PEROXIDASE 72-RELATED"/>
    <property type="match status" value="1"/>
</dbReference>
<dbReference type="InterPro" id="IPR033905">
    <property type="entry name" value="Secretory_peroxidase"/>
</dbReference>
<evidence type="ECO:0000256" key="11">
    <source>
        <dbReference type="ARBA" id="ARBA00023157"/>
    </source>
</evidence>
<feature type="active site" description="Proton acceptor" evidence="14">
    <location>
        <position position="70"/>
    </location>
</feature>
<evidence type="ECO:0000256" key="12">
    <source>
        <dbReference type="ARBA" id="ARBA00023180"/>
    </source>
</evidence>
<dbReference type="InterPro" id="IPR010255">
    <property type="entry name" value="Haem_peroxidase_sf"/>
</dbReference>
<evidence type="ECO:0000256" key="19">
    <source>
        <dbReference type="RuleBase" id="RU362060"/>
    </source>
</evidence>
<feature type="binding site" evidence="16">
    <location>
        <position position="74"/>
    </location>
    <ligand>
        <name>Ca(2+)</name>
        <dbReference type="ChEBI" id="CHEBI:29108"/>
        <label>1</label>
    </ligand>
</feature>
<evidence type="ECO:0000256" key="8">
    <source>
        <dbReference type="ARBA" id="ARBA00022837"/>
    </source>
</evidence>
<dbReference type="Pfam" id="PF00141">
    <property type="entry name" value="peroxidase"/>
    <property type="match status" value="1"/>
</dbReference>
<comment type="subcellular location">
    <subcellularLocation>
        <location evidence="19">Secreted</location>
    </subcellularLocation>
</comment>
<feature type="binding site" evidence="16">
    <location>
        <position position="80"/>
    </location>
    <ligand>
        <name>Ca(2+)</name>
        <dbReference type="ChEBI" id="CHEBI:29108"/>
        <label>1</label>
    </ligand>
</feature>
<keyword evidence="13 19" id="KW-0376">Hydrogen peroxide</keyword>
<dbReference type="PRINTS" id="PR00461">
    <property type="entry name" value="PLPEROXIDASE"/>
</dbReference>
<dbReference type="GO" id="GO:0046872">
    <property type="term" value="F:metal ion binding"/>
    <property type="evidence" value="ECO:0007669"/>
    <property type="project" value="UniProtKB-UniRule"/>
</dbReference>
<feature type="binding site" description="axial binding residue" evidence="16">
    <location>
        <position position="197"/>
    </location>
    <ligand>
        <name>heme b</name>
        <dbReference type="ChEBI" id="CHEBI:60344"/>
    </ligand>
    <ligandPart>
        <name>Fe</name>
        <dbReference type="ChEBI" id="CHEBI:18248"/>
    </ligandPart>
</feature>
<dbReference type="PANTHER" id="PTHR31388:SF5">
    <property type="entry name" value="PEROXIDASE"/>
    <property type="match status" value="1"/>
</dbReference>
<dbReference type="CDD" id="cd00693">
    <property type="entry name" value="secretory_peroxidase"/>
    <property type="match status" value="1"/>
</dbReference>
<evidence type="ECO:0000256" key="16">
    <source>
        <dbReference type="PIRSR" id="PIRSR600823-3"/>
    </source>
</evidence>
<comment type="catalytic activity">
    <reaction evidence="1 19">
        <text>2 a phenolic donor + H2O2 = 2 a phenolic radical donor + 2 H2O</text>
        <dbReference type="Rhea" id="RHEA:56136"/>
        <dbReference type="ChEBI" id="CHEBI:15377"/>
        <dbReference type="ChEBI" id="CHEBI:16240"/>
        <dbReference type="ChEBI" id="CHEBI:139520"/>
        <dbReference type="ChEBI" id="CHEBI:139521"/>
        <dbReference type="EC" id="1.11.1.7"/>
    </reaction>
</comment>
<dbReference type="GO" id="GO:0005576">
    <property type="term" value="C:extracellular region"/>
    <property type="evidence" value="ECO:0007669"/>
    <property type="project" value="UniProtKB-SubCell"/>
</dbReference>
<evidence type="ECO:0000256" key="6">
    <source>
        <dbReference type="ARBA" id="ARBA00022617"/>
    </source>
</evidence>
<evidence type="ECO:0000256" key="1">
    <source>
        <dbReference type="ARBA" id="ARBA00000189"/>
    </source>
</evidence>
<evidence type="ECO:0000259" key="20">
    <source>
        <dbReference type="PROSITE" id="PS50873"/>
    </source>
</evidence>
<dbReference type="PROSITE" id="PS00436">
    <property type="entry name" value="PEROXIDASE_2"/>
    <property type="match status" value="1"/>
</dbReference>
<dbReference type="Proteomes" id="UP001497516">
    <property type="component" value="Chromosome 4"/>
</dbReference>
<dbReference type="GO" id="GO:0042744">
    <property type="term" value="P:hydrogen peroxide catabolic process"/>
    <property type="evidence" value="ECO:0007669"/>
    <property type="project" value="UniProtKB-KW"/>
</dbReference>
<proteinExistence type="inferred from homology"/>
<keyword evidence="6 19" id="KW-0349">Heme</keyword>
<comment type="cofactor">
    <cofactor evidence="16 19">
        <name>Ca(2+)</name>
        <dbReference type="ChEBI" id="CHEBI:29108"/>
    </cofactor>
    <text evidence="16 19">Binds 2 calcium ions per subunit.</text>
</comment>
<evidence type="ECO:0000313" key="21">
    <source>
        <dbReference type="EMBL" id="CAL1382631.1"/>
    </source>
</evidence>
<feature type="binding site" evidence="16">
    <location>
        <position position="198"/>
    </location>
    <ligand>
        <name>Ca(2+)</name>
        <dbReference type="ChEBI" id="CHEBI:29108"/>
        <label>2</label>
    </ligand>
</feature>
<feature type="site" description="Transition state stabilizer" evidence="17">
    <location>
        <position position="66"/>
    </location>
</feature>
<feature type="binding site" evidence="16">
    <location>
        <position position="249"/>
    </location>
    <ligand>
        <name>Ca(2+)</name>
        <dbReference type="ChEBI" id="CHEBI:29108"/>
        <label>2</label>
    </ligand>
</feature>
<dbReference type="Gene3D" id="1.10.520.10">
    <property type="match status" value="1"/>
</dbReference>
<evidence type="ECO:0000256" key="5">
    <source>
        <dbReference type="ARBA" id="ARBA00022559"/>
    </source>
</evidence>
<comment type="similarity">
    <text evidence="3">Belongs to the peroxidase family. Ascorbate peroxidase subfamily.</text>
</comment>
<evidence type="ECO:0000256" key="4">
    <source>
        <dbReference type="ARBA" id="ARBA00012313"/>
    </source>
</evidence>
<keyword evidence="19" id="KW-0964">Secreted</keyword>
<feature type="binding site" evidence="16">
    <location>
        <position position="92"/>
    </location>
    <ligand>
        <name>Ca(2+)</name>
        <dbReference type="ChEBI" id="CHEBI:29108"/>
        <label>1</label>
    </ligand>
</feature>